<dbReference type="InterPro" id="IPR044801">
    <property type="entry name" value="Filamin"/>
</dbReference>
<keyword evidence="3" id="KW-0472">Membrane</keyword>
<evidence type="ECO:0000259" key="5">
    <source>
        <dbReference type="Pfam" id="PF23616"/>
    </source>
</evidence>
<feature type="signal peptide" evidence="4">
    <location>
        <begin position="1"/>
        <end position="23"/>
    </location>
</feature>
<keyword evidence="7" id="KW-1185">Reference proteome</keyword>
<evidence type="ECO:0000313" key="6">
    <source>
        <dbReference type="EMBL" id="WOH07292.1"/>
    </source>
</evidence>
<reference evidence="6" key="2">
    <citation type="submission" date="2022-03" db="EMBL/GenBank/DDBJ databases">
        <title>Draft title - Genomic analysis of global carrot germplasm unveils the trajectory of domestication and the origin of high carotenoid orange carrot.</title>
        <authorList>
            <person name="Iorizzo M."/>
            <person name="Ellison S."/>
            <person name="Senalik D."/>
            <person name="Macko-Podgorni A."/>
            <person name="Grzebelus D."/>
            <person name="Bostan H."/>
            <person name="Rolling W."/>
            <person name="Curaba J."/>
            <person name="Simon P."/>
        </authorList>
    </citation>
    <scope>NUCLEOTIDE SEQUENCE</scope>
    <source>
        <tissue evidence="6">Leaf</tissue>
    </source>
</reference>
<dbReference type="InterPro" id="IPR017868">
    <property type="entry name" value="Filamin/ABP280_repeat-like"/>
</dbReference>
<keyword evidence="1" id="KW-0677">Repeat</keyword>
<dbReference type="SUPFAM" id="SSF81296">
    <property type="entry name" value="E set domains"/>
    <property type="match status" value="3"/>
</dbReference>
<dbReference type="PROSITE" id="PS50194">
    <property type="entry name" value="FILAMIN_REPEAT"/>
    <property type="match status" value="1"/>
</dbReference>
<dbReference type="AlphaFoldDB" id="A0AAF0XHT1"/>
<proteinExistence type="predicted"/>
<evidence type="ECO:0000256" key="4">
    <source>
        <dbReference type="SAM" id="SignalP"/>
    </source>
</evidence>
<evidence type="ECO:0000256" key="3">
    <source>
        <dbReference type="SAM" id="Phobius"/>
    </source>
</evidence>
<keyword evidence="4" id="KW-0732">Signal</keyword>
<organism evidence="6 7">
    <name type="scientific">Daucus carota subsp. sativus</name>
    <name type="common">Carrot</name>
    <dbReference type="NCBI Taxonomy" id="79200"/>
    <lineage>
        <taxon>Eukaryota</taxon>
        <taxon>Viridiplantae</taxon>
        <taxon>Streptophyta</taxon>
        <taxon>Embryophyta</taxon>
        <taxon>Tracheophyta</taxon>
        <taxon>Spermatophyta</taxon>
        <taxon>Magnoliopsida</taxon>
        <taxon>eudicotyledons</taxon>
        <taxon>Gunneridae</taxon>
        <taxon>Pentapetalae</taxon>
        <taxon>asterids</taxon>
        <taxon>campanulids</taxon>
        <taxon>Apiales</taxon>
        <taxon>Apiaceae</taxon>
        <taxon>Apioideae</taxon>
        <taxon>Scandiceae</taxon>
        <taxon>Daucinae</taxon>
        <taxon>Daucus</taxon>
        <taxon>Daucus sect. Daucus</taxon>
    </lineage>
</organism>
<dbReference type="PANTHER" id="PTHR38537:SF8">
    <property type="entry name" value="FILAMIN-A"/>
    <property type="match status" value="1"/>
</dbReference>
<feature type="domain" description="GEX2 N-terminal Ig-like" evidence="5">
    <location>
        <begin position="139"/>
        <end position="243"/>
    </location>
</feature>
<dbReference type="Gene3D" id="2.60.40.3440">
    <property type="match status" value="1"/>
</dbReference>
<dbReference type="GO" id="GO:0051015">
    <property type="term" value="F:actin filament binding"/>
    <property type="evidence" value="ECO:0007669"/>
    <property type="project" value="InterPro"/>
</dbReference>
<dbReference type="EMBL" id="CP093349">
    <property type="protein sequence ID" value="WOH07292.1"/>
    <property type="molecule type" value="Genomic_DNA"/>
</dbReference>
<dbReference type="GO" id="GO:0048235">
    <property type="term" value="P:pollen sperm cell differentiation"/>
    <property type="evidence" value="ECO:0007669"/>
    <property type="project" value="TreeGrafter"/>
</dbReference>
<reference evidence="6" key="1">
    <citation type="journal article" date="2016" name="Nat. Genet.">
        <title>A high-quality carrot genome assembly provides new insights into carotenoid accumulation and asterid genome evolution.</title>
        <authorList>
            <person name="Iorizzo M."/>
            <person name="Ellison S."/>
            <person name="Senalik D."/>
            <person name="Zeng P."/>
            <person name="Satapoomin P."/>
            <person name="Huang J."/>
            <person name="Bowman M."/>
            <person name="Iovene M."/>
            <person name="Sanseverino W."/>
            <person name="Cavagnaro P."/>
            <person name="Yildiz M."/>
            <person name="Macko-Podgorni A."/>
            <person name="Moranska E."/>
            <person name="Grzebelus E."/>
            <person name="Grzebelus D."/>
            <person name="Ashrafi H."/>
            <person name="Zheng Z."/>
            <person name="Cheng S."/>
            <person name="Spooner D."/>
            <person name="Van Deynze A."/>
            <person name="Simon P."/>
        </authorList>
    </citation>
    <scope>NUCLEOTIDE SEQUENCE</scope>
    <source>
        <tissue evidence="6">Leaf</tissue>
    </source>
</reference>
<sequence>MSMLKTLLPIALLPLCFAHLAKSDDNIPTLAFAFGWLNDNDTFVAGDVATIQVILLGNYSARKTNHTFSPNVTVNNKMGNSSFVSGVACNFGGDVSTWTITFVPIMVGLLHVLIVDDNFHVFDSSLHFHVNPGRLYPSAGVVSWKGQTNEFVAGTLATILILPKDAFGNNVTASSEGTNVSSYSLSVSFMNGSLASLLNVTNKGWNEYGYVQIEFIPVTAGSLLLDVKEANQTLIGSPLMFKVIPGMLDVPSCVPQWKAATSFFQLFSTMETHIHQRDKYGNLVPGFYSFDIEVIEKETNLSMPVADLRFSEVVPGIQLCSFSLAEPGNFTLLITDREQINLISQVPYDFTVYVGYCSGSHSIINGSGLNDSVAGEVSKFSVFLRDSYQYPSPIELEWLQIQILRENDTQYVWSSINPKDFVNVPRKMSVDTFSQTDYAPSVYLNNNSSSNLNVKASEFEIIYKPEKSGRYHIHLFCGNVHLNSGYPIKKVVHAGEVNTSISGVVKYAPRVPMLINNEIVVKLMDSFSNPVVSNQSKLNLEVSSTNKSEPSISEFVNNNDGSYTVLYMPKGIGNYEICVTFHGIHFLPCPFGVRVYSVDYFPKAENDLVSVWEDESIAFSTLENDRFGGNNASIVQYTQPSHGSVLQYGHLFRYTPYKGFNGNDSFSYAISDGNGNNASANVNISVLSIPPQFVSVPILLQATEDMISPTFGGFSGLKIIYSDLAENISVRLSAHFGTVFLSPMVMQFWQPMWAELSVSKGVEKAKELILEGRLEVINYALQFVQYFGDENFYGDDVMRVSTVNRNGMNHIEVPILVEPINDPPSIYAPEFIIFKEKKSDEEVLIFDTERDKFNFSVWDPDLIFPGNDTHVLVMFSVEVNSGSISTNLPSELIVTTELKLMGSYQWQPLQTFVTISKHFKVKAKGIRFRGTVQECNSVMQQLSYHGGEHDNVLKITVNDMGKYGCFPDCSEMMSKPLFAEAIVMLRRGRLMSSVAAHSLGSAIMFEFIALFSLGMVLMLFTCKCALVLVRERKGRQIDQAQNVELSGIQHAFKETICADSSEDTSHFIGCCSSSPFLSQSSSDQHKEIPSGLLSVAAGDGQNNLHNNKT</sequence>
<keyword evidence="3" id="KW-0812">Transmembrane</keyword>
<dbReference type="Pfam" id="PF23616">
    <property type="entry name" value="Ig_GEX2_N"/>
    <property type="match status" value="2"/>
</dbReference>
<protein>
    <recommendedName>
        <fullName evidence="5">GEX2 N-terminal Ig-like domain-containing protein</fullName>
    </recommendedName>
</protein>
<dbReference type="InterPro" id="IPR014756">
    <property type="entry name" value="Ig_E-set"/>
</dbReference>
<feature type="domain" description="GEX2 N-terminal Ig-like" evidence="5">
    <location>
        <begin position="31"/>
        <end position="130"/>
    </location>
</feature>
<dbReference type="Pfam" id="PF17963">
    <property type="entry name" value="Big_9"/>
    <property type="match status" value="1"/>
</dbReference>
<dbReference type="GO" id="GO:0030036">
    <property type="term" value="P:actin cytoskeleton organization"/>
    <property type="evidence" value="ECO:0007669"/>
    <property type="project" value="InterPro"/>
</dbReference>
<dbReference type="InterPro" id="IPR013783">
    <property type="entry name" value="Ig-like_fold"/>
</dbReference>
<evidence type="ECO:0000313" key="7">
    <source>
        <dbReference type="Proteomes" id="UP000077755"/>
    </source>
</evidence>
<accession>A0AAF0XHT1</accession>
<name>A0AAF0XHT1_DAUCS</name>
<dbReference type="Proteomes" id="UP000077755">
    <property type="component" value="Chromosome 7"/>
</dbReference>
<gene>
    <name evidence="6" type="ORF">DCAR_0726722</name>
</gene>
<feature type="transmembrane region" description="Helical" evidence="3">
    <location>
        <begin position="1007"/>
        <end position="1029"/>
    </location>
</feature>
<evidence type="ECO:0000256" key="1">
    <source>
        <dbReference type="ARBA" id="ARBA00022737"/>
    </source>
</evidence>
<dbReference type="Gene3D" id="2.60.40.10">
    <property type="entry name" value="Immunoglobulins"/>
    <property type="match status" value="3"/>
</dbReference>
<dbReference type="InterPro" id="IPR056434">
    <property type="entry name" value="Ig_GEX2_N"/>
</dbReference>
<feature type="chain" id="PRO_5042052111" description="GEX2 N-terminal Ig-like domain-containing protein" evidence="4">
    <location>
        <begin position="24"/>
        <end position="1109"/>
    </location>
</feature>
<evidence type="ECO:0000256" key="2">
    <source>
        <dbReference type="PROSITE-ProRule" id="PRU00087"/>
    </source>
</evidence>
<keyword evidence="3" id="KW-1133">Transmembrane helix</keyword>
<feature type="repeat" description="Filamin" evidence="2">
    <location>
        <begin position="489"/>
        <end position="595"/>
    </location>
</feature>
<dbReference type="PANTHER" id="PTHR38537">
    <property type="entry name" value="JITTERBUG, ISOFORM N"/>
    <property type="match status" value="1"/>
</dbReference>